<proteinExistence type="predicted"/>
<keyword evidence="2" id="KW-0732">Signal</keyword>
<evidence type="ECO:0000313" key="3">
    <source>
        <dbReference type="EMBL" id="RCI11801.1"/>
    </source>
</evidence>
<feature type="region of interest" description="Disordered" evidence="1">
    <location>
        <begin position="113"/>
        <end position="331"/>
    </location>
</feature>
<feature type="region of interest" description="Disordered" evidence="1">
    <location>
        <begin position="1126"/>
        <end position="1163"/>
    </location>
</feature>
<dbReference type="InterPro" id="IPR002110">
    <property type="entry name" value="Ankyrin_rpt"/>
</dbReference>
<dbReference type="Gene3D" id="3.90.210.10">
    <property type="entry name" value="Heat-Labile Enterotoxin, subunit A"/>
    <property type="match status" value="1"/>
</dbReference>
<name>A0A367LBM0_9HYPO</name>
<dbReference type="EMBL" id="LKCN02000010">
    <property type="protein sequence ID" value="RCI11801.1"/>
    <property type="molecule type" value="Genomic_DNA"/>
</dbReference>
<dbReference type="Gene3D" id="1.25.40.20">
    <property type="entry name" value="Ankyrin repeat-containing domain"/>
    <property type="match status" value="1"/>
</dbReference>
<evidence type="ECO:0000256" key="1">
    <source>
        <dbReference type="SAM" id="MobiDB-lite"/>
    </source>
</evidence>
<feature type="compositionally biased region" description="Acidic residues" evidence="1">
    <location>
        <begin position="217"/>
        <end position="232"/>
    </location>
</feature>
<feature type="region of interest" description="Disordered" evidence="1">
    <location>
        <begin position="583"/>
        <end position="630"/>
    </location>
</feature>
<feature type="compositionally biased region" description="Basic and acidic residues" evidence="1">
    <location>
        <begin position="201"/>
        <end position="216"/>
    </location>
</feature>
<feature type="chain" id="PRO_5016801293" evidence="2">
    <location>
        <begin position="24"/>
        <end position="1163"/>
    </location>
</feature>
<dbReference type="InterPro" id="IPR036770">
    <property type="entry name" value="Ankyrin_rpt-contain_sf"/>
</dbReference>
<sequence length="1163" mass="128773">MARRRRFIATTLATVFILSSGISQNHVKAIEALKPPTAGLELGLQDFEDDPDGLLHPSRFGRPITRIRPVADPHIYANVRLGQTDGDYVDMTGVPNAAQRLDDMNLEADDEDGHVRVNHDTPPSVVDGEEPYYVNGAMDGESQGPDTQGRGHSLPDEPYYVNIPGQNGPDQSQDGIYDEPPTSRPESWSRDISSQSTTNDHFLDASDTSRESFDSRDTDDELEELSSDDEPFEPSNVDARFRRPGYGRSNDDGRPSQMEDASSRYGVGVPGPSSELSLPNEEAVEGEEDIFQENGPRPSDALERSSNRPSHVYETVNRESPKISGSSKGYGGSSHIYETIPPSLPQRNFEMQDALGEATAATDEVVEYAYLCSTRQVSDIKEMGGVFPRGYRPHESLAGGATTDSNPNFQFDEYFNGAGPRSYVVAYRDLPDAARVASDWPAGDKVRIWKVKTTPNMFPESSITASAAAKGERYLAFGGVHKGQMAGYYKLSGRETAEQMQAIRNGVPPKVAGVKYVKNRGYKAQLYGDERHVLASELTDEKVAELRRTLMLPACREQRRPGSPTKRSTESCVWREGVNEGVKDADSYEAEGDMVDLSEGETPDVKDGEGESKTTSGVDDDDNPMKGEEEFSEADDMNLWHDESISKEVEAMAGESEVEVMTIARFQRGELEALADGLASQFFTNLVRRLKLKLPSTAKDGSAQTASGLRRRLTQVASIKTWSSSRMAGGGLTIAAAVTISYVYDLVKTWRDKEATRLDKMVVSLALVPIAGCSLKALSDERRGAVGSVSTSLCFVADALLFTPLAPLSLFIHAVRGVVDRVEQQRTDFIIHHHDAGWRDFYDNFERELGSDNYRSGVINRYAAELSVIAFDASEQLGMLEAGMQMAAVIETDGINREREEVVKKMCGSMRYKKLWYEDWLAVNMSHYVRQQAADYTARFMEQQTSQALHELEAEQSLAMAHAVRFPQPAERARRREAQVREKLKHLAIELGIMKREEAEDYARKAMKIVGDMVRTVNFTRPAQCDCPTLVEEIDLLVAATDGSRRRRREELEQGLLCSAARGYDDVVERILTKALFTVDVDCVDGDGNSALMLAAAGRRSKVVDMLLRIGHADPDLVNRRGETAASLEAERAMKSKEEEEEEEKPKGETNAEVKMENRHVGA</sequence>
<evidence type="ECO:0000256" key="2">
    <source>
        <dbReference type="SAM" id="SignalP"/>
    </source>
</evidence>
<dbReference type="OrthoDB" id="539213at2759"/>
<feature type="compositionally biased region" description="Polar residues" evidence="1">
    <location>
        <begin position="184"/>
        <end position="200"/>
    </location>
</feature>
<feature type="compositionally biased region" description="Basic and acidic residues" evidence="1">
    <location>
        <begin position="603"/>
        <end position="612"/>
    </location>
</feature>
<comment type="caution">
    <text evidence="3">The sequence shown here is derived from an EMBL/GenBank/DDBJ whole genome shotgun (WGS) entry which is preliminary data.</text>
</comment>
<organism evidence="3 4">
    <name type="scientific">Ophiocordyceps polyrhachis-furcata BCC 54312</name>
    <dbReference type="NCBI Taxonomy" id="1330021"/>
    <lineage>
        <taxon>Eukaryota</taxon>
        <taxon>Fungi</taxon>
        <taxon>Dikarya</taxon>
        <taxon>Ascomycota</taxon>
        <taxon>Pezizomycotina</taxon>
        <taxon>Sordariomycetes</taxon>
        <taxon>Hypocreomycetidae</taxon>
        <taxon>Hypocreales</taxon>
        <taxon>Ophiocordycipitaceae</taxon>
        <taxon>Ophiocordyceps</taxon>
    </lineage>
</organism>
<protein>
    <submittedName>
        <fullName evidence="3">Uncharacterized protein</fullName>
    </submittedName>
</protein>
<feature type="signal peptide" evidence="2">
    <location>
        <begin position="1"/>
        <end position="23"/>
    </location>
</feature>
<keyword evidence="4" id="KW-1185">Reference proteome</keyword>
<dbReference type="Proteomes" id="UP000253664">
    <property type="component" value="Unassembled WGS sequence"/>
</dbReference>
<reference evidence="3 4" key="1">
    <citation type="journal article" date="2015" name="BMC Genomics">
        <title>Insights from the genome of Ophiocordyceps polyrhachis-furcata to pathogenicity and host specificity in insect fungi.</title>
        <authorList>
            <person name="Wichadakul D."/>
            <person name="Kobmoo N."/>
            <person name="Ingsriswang S."/>
            <person name="Tangphatsornruang S."/>
            <person name="Chantasingh D."/>
            <person name="Luangsa-ard J.J."/>
            <person name="Eurwilaichitr L."/>
        </authorList>
    </citation>
    <scope>NUCLEOTIDE SEQUENCE [LARGE SCALE GENOMIC DNA]</scope>
    <source>
        <strain evidence="3 4">BCC 54312</strain>
    </source>
</reference>
<dbReference type="Pfam" id="PF00023">
    <property type="entry name" value="Ank"/>
    <property type="match status" value="1"/>
</dbReference>
<dbReference type="AlphaFoldDB" id="A0A367LBM0"/>
<feature type="compositionally biased region" description="Acidic residues" evidence="1">
    <location>
        <begin position="587"/>
        <end position="602"/>
    </location>
</feature>
<evidence type="ECO:0000313" key="4">
    <source>
        <dbReference type="Proteomes" id="UP000253664"/>
    </source>
</evidence>
<feature type="non-terminal residue" evidence="3">
    <location>
        <position position="1163"/>
    </location>
</feature>
<dbReference type="SUPFAM" id="SSF48403">
    <property type="entry name" value="Ankyrin repeat"/>
    <property type="match status" value="1"/>
</dbReference>
<accession>A0A367LBM0</accession>
<feature type="compositionally biased region" description="Polar residues" evidence="1">
    <location>
        <begin position="164"/>
        <end position="174"/>
    </location>
</feature>
<feature type="compositionally biased region" description="Acidic residues" evidence="1">
    <location>
        <begin position="282"/>
        <end position="291"/>
    </location>
</feature>
<gene>
    <name evidence="3" type="ORF">L249_7745</name>
</gene>
<dbReference type="STRING" id="1330021.A0A367LBM0"/>